<organism evidence="1 2">
    <name type="scientific">Stentor coeruleus</name>
    <dbReference type="NCBI Taxonomy" id="5963"/>
    <lineage>
        <taxon>Eukaryota</taxon>
        <taxon>Sar</taxon>
        <taxon>Alveolata</taxon>
        <taxon>Ciliophora</taxon>
        <taxon>Postciliodesmatophora</taxon>
        <taxon>Heterotrichea</taxon>
        <taxon>Heterotrichida</taxon>
        <taxon>Stentoridae</taxon>
        <taxon>Stentor</taxon>
    </lineage>
</organism>
<evidence type="ECO:0000313" key="2">
    <source>
        <dbReference type="Proteomes" id="UP000187209"/>
    </source>
</evidence>
<dbReference type="Proteomes" id="UP000187209">
    <property type="component" value="Unassembled WGS sequence"/>
</dbReference>
<protein>
    <submittedName>
        <fullName evidence="1">Uncharacterized protein</fullName>
    </submittedName>
</protein>
<proteinExistence type="predicted"/>
<dbReference type="AlphaFoldDB" id="A0A1R2CEG7"/>
<name>A0A1R2CEG7_9CILI</name>
<evidence type="ECO:0000313" key="1">
    <source>
        <dbReference type="EMBL" id="OMJ87402.1"/>
    </source>
</evidence>
<sequence>MDWCYYGNKIKELSHQDLSGMHIGYMRFSSFIWNRAKEIITSKDGNLILTTIKYLFHGQNNINFSNLDGLILTIGSPALKYTKKIFKGFADANINDIQKAYNIQHYLGQLQINNDTFINEVKEMREKFDAKLAIQNIMQFQ</sequence>
<dbReference type="EMBL" id="MPUH01000178">
    <property type="protein sequence ID" value="OMJ87402.1"/>
    <property type="molecule type" value="Genomic_DNA"/>
</dbReference>
<reference evidence="1 2" key="1">
    <citation type="submission" date="2016-11" db="EMBL/GenBank/DDBJ databases">
        <title>The macronuclear genome of Stentor coeruleus: a giant cell with tiny introns.</title>
        <authorList>
            <person name="Slabodnick M."/>
            <person name="Ruby J.G."/>
            <person name="Reiff S.B."/>
            <person name="Swart E.C."/>
            <person name="Gosai S."/>
            <person name="Prabakaran S."/>
            <person name="Witkowska E."/>
            <person name="Larue G.E."/>
            <person name="Fisher S."/>
            <person name="Freeman R.M."/>
            <person name="Gunawardena J."/>
            <person name="Chu W."/>
            <person name="Stover N.A."/>
            <person name="Gregory B.D."/>
            <person name="Nowacki M."/>
            <person name="Derisi J."/>
            <person name="Roy S.W."/>
            <person name="Marshall W.F."/>
            <person name="Sood P."/>
        </authorList>
    </citation>
    <scope>NUCLEOTIDE SEQUENCE [LARGE SCALE GENOMIC DNA]</scope>
    <source>
        <strain evidence="1">WM001</strain>
    </source>
</reference>
<accession>A0A1R2CEG7</accession>
<keyword evidence="2" id="KW-1185">Reference proteome</keyword>
<gene>
    <name evidence="1" type="ORF">SteCoe_10910</name>
</gene>
<comment type="caution">
    <text evidence="1">The sequence shown here is derived from an EMBL/GenBank/DDBJ whole genome shotgun (WGS) entry which is preliminary data.</text>
</comment>